<evidence type="ECO:0000256" key="3">
    <source>
        <dbReference type="ARBA" id="ARBA00022833"/>
    </source>
</evidence>
<feature type="compositionally biased region" description="Polar residues" evidence="5">
    <location>
        <begin position="357"/>
        <end position="372"/>
    </location>
</feature>
<dbReference type="Proteomes" id="UP000750711">
    <property type="component" value="Unassembled WGS sequence"/>
</dbReference>
<keyword evidence="3" id="KW-0862">Zinc</keyword>
<dbReference type="Gene3D" id="3.30.160.60">
    <property type="entry name" value="Classic Zinc Finger"/>
    <property type="match status" value="1"/>
</dbReference>
<evidence type="ECO:0000313" key="8">
    <source>
        <dbReference type="EMBL" id="KAH0558802.1"/>
    </source>
</evidence>
<feature type="compositionally biased region" description="Acidic residues" evidence="5">
    <location>
        <begin position="296"/>
        <end position="307"/>
    </location>
</feature>
<dbReference type="Pfam" id="PF12874">
    <property type="entry name" value="zf-met"/>
    <property type="match status" value="1"/>
</dbReference>
<sequence length="534" mass="60500">MGANQSSTDGAPQQRRGGGEMKTCYYELLAVDRHATDEEIKRAYRKKALELHPDRNYGNADEATKLFAEVQAAYEVLSDPHERAWYDSHRDAILRDDDEATPDRYEHNVRVTTAEDIMRMFTKFNVRMDYSDSPTGFFSTLRGTFDTLLREEIAACEWEGLDPVEYPSFGNSKDSYEDVVRPFYAAWSGFATKKTFSWKDVYRYSEAPDRRVRRMMEKENKRLRDDGIREFNDAVRSLVAFVRKRDPRYIPNTQTEAERQRSLRDAAAAQAARSRAANRAKLDAHVEAEWSKSQEPDEAEDDSYEEIEEEQFECVACGKTFKSEKQFETHEKSKKHLKTLQQLQRQMQRENKKYGLDNTSGGRPNIPDTVNNEPEEDRDSDSETGQEVQNETGGTATSQGDPPGEDADEIAQPSLRPGSALSVSTAERYSGDEYAPRDEVESRLADHVEQLADATAATSIASDSSTPRRTSKAKEKRARKAAQKKTATGDSDFTCAACNQKFPSRTKLFTHIKSEGHAQYVPETAKGSGKGKKR</sequence>
<dbReference type="Pfam" id="PF21884">
    <property type="entry name" value="ZUO1-like_ZHD"/>
    <property type="match status" value="1"/>
</dbReference>
<dbReference type="InterPro" id="IPR018253">
    <property type="entry name" value="DnaJ_domain_CS"/>
</dbReference>
<feature type="domain" description="C2H2-type" evidence="7">
    <location>
        <begin position="312"/>
        <end position="336"/>
    </location>
</feature>
<proteinExistence type="predicted"/>
<dbReference type="InterPro" id="IPR036236">
    <property type="entry name" value="Znf_C2H2_sf"/>
</dbReference>
<feature type="domain" description="J" evidence="6">
    <location>
        <begin position="24"/>
        <end position="90"/>
    </location>
</feature>
<dbReference type="SMART" id="SM00271">
    <property type="entry name" value="DnaJ"/>
    <property type="match status" value="1"/>
</dbReference>
<dbReference type="InterPro" id="IPR003604">
    <property type="entry name" value="Matrin/U1-like-C_Znf_C2H2"/>
</dbReference>
<dbReference type="SMART" id="SM00355">
    <property type="entry name" value="ZnF_C2H2"/>
    <property type="match status" value="2"/>
</dbReference>
<dbReference type="Pfam" id="PF12171">
    <property type="entry name" value="zf-C2H2_jaz"/>
    <property type="match status" value="1"/>
</dbReference>
<gene>
    <name evidence="8" type="ORF">GP486_004556</name>
</gene>
<dbReference type="Gene3D" id="1.10.287.110">
    <property type="entry name" value="DnaJ domain"/>
    <property type="match status" value="1"/>
</dbReference>
<evidence type="ECO:0000256" key="5">
    <source>
        <dbReference type="SAM" id="MobiDB-lite"/>
    </source>
</evidence>
<feature type="region of interest" description="Disordered" evidence="5">
    <location>
        <begin position="325"/>
        <end position="492"/>
    </location>
</feature>
<keyword evidence="1" id="KW-0479">Metal-binding</keyword>
<dbReference type="InterPro" id="IPR054076">
    <property type="entry name" value="ZUO1-like_ZHD"/>
</dbReference>
<dbReference type="PROSITE" id="PS50157">
    <property type="entry name" value="ZINC_FINGER_C2H2_2"/>
    <property type="match status" value="2"/>
</dbReference>
<organism evidence="8 9">
    <name type="scientific">Trichoglossum hirsutum</name>
    <dbReference type="NCBI Taxonomy" id="265104"/>
    <lineage>
        <taxon>Eukaryota</taxon>
        <taxon>Fungi</taxon>
        <taxon>Dikarya</taxon>
        <taxon>Ascomycota</taxon>
        <taxon>Pezizomycotina</taxon>
        <taxon>Geoglossomycetes</taxon>
        <taxon>Geoglossales</taxon>
        <taxon>Geoglossaceae</taxon>
        <taxon>Trichoglossum</taxon>
    </lineage>
</organism>
<dbReference type="CDD" id="cd06257">
    <property type="entry name" value="DnaJ"/>
    <property type="match status" value="1"/>
</dbReference>
<dbReference type="PROSITE" id="PS00028">
    <property type="entry name" value="ZINC_FINGER_C2H2_1"/>
    <property type="match status" value="2"/>
</dbReference>
<dbReference type="GO" id="GO:0008270">
    <property type="term" value="F:zinc ion binding"/>
    <property type="evidence" value="ECO:0007669"/>
    <property type="project" value="UniProtKB-KW"/>
</dbReference>
<feature type="compositionally biased region" description="Acidic residues" evidence="5">
    <location>
        <begin position="373"/>
        <end position="384"/>
    </location>
</feature>
<feature type="region of interest" description="Disordered" evidence="5">
    <location>
        <begin position="513"/>
        <end position="534"/>
    </location>
</feature>
<evidence type="ECO:0000259" key="7">
    <source>
        <dbReference type="PROSITE" id="PS50157"/>
    </source>
</evidence>
<dbReference type="SUPFAM" id="SSF57667">
    <property type="entry name" value="beta-beta-alpha zinc fingers"/>
    <property type="match status" value="1"/>
</dbReference>
<dbReference type="FunFam" id="1.10.287.110:FF:000046">
    <property type="entry name" value="dnaJ homolog subfamily C member 21"/>
    <property type="match status" value="1"/>
</dbReference>
<dbReference type="InterPro" id="IPR022755">
    <property type="entry name" value="Znf_C2H2_jaz"/>
</dbReference>
<dbReference type="PANTHER" id="PTHR44029">
    <property type="entry name" value="DNAJ HOMOLOG SUBFAMILY C MEMBER 21"/>
    <property type="match status" value="1"/>
</dbReference>
<dbReference type="GO" id="GO:0005737">
    <property type="term" value="C:cytoplasm"/>
    <property type="evidence" value="ECO:0007669"/>
    <property type="project" value="TreeGrafter"/>
</dbReference>
<feature type="compositionally biased region" description="Basic and acidic residues" evidence="5">
    <location>
        <begin position="429"/>
        <end position="450"/>
    </location>
</feature>
<dbReference type="SMART" id="SM00451">
    <property type="entry name" value="ZnF_U1"/>
    <property type="match status" value="2"/>
</dbReference>
<evidence type="ECO:0000256" key="4">
    <source>
        <dbReference type="PROSITE-ProRule" id="PRU00042"/>
    </source>
</evidence>
<accession>A0A9P8RNX1</accession>
<reference evidence="8" key="1">
    <citation type="submission" date="2021-03" db="EMBL/GenBank/DDBJ databases">
        <title>Comparative genomics and phylogenomic investigation of the class Geoglossomycetes provide insights into ecological specialization and systematics.</title>
        <authorList>
            <person name="Melie T."/>
            <person name="Pirro S."/>
            <person name="Miller A.N."/>
            <person name="Quandt A."/>
        </authorList>
    </citation>
    <scope>NUCLEOTIDE SEQUENCE</scope>
    <source>
        <strain evidence="8">CAQ_001_2017</strain>
    </source>
</reference>
<feature type="compositionally biased region" description="Basic residues" evidence="5">
    <location>
        <begin position="469"/>
        <end position="483"/>
    </location>
</feature>
<dbReference type="SUPFAM" id="SSF46565">
    <property type="entry name" value="Chaperone J-domain"/>
    <property type="match status" value="1"/>
</dbReference>
<feature type="domain" description="C2H2-type" evidence="7">
    <location>
        <begin position="493"/>
        <end position="522"/>
    </location>
</feature>
<evidence type="ECO:0000313" key="9">
    <source>
        <dbReference type="Proteomes" id="UP000750711"/>
    </source>
</evidence>
<dbReference type="Pfam" id="PF00226">
    <property type="entry name" value="DnaJ"/>
    <property type="match status" value="1"/>
</dbReference>
<dbReference type="InterPro" id="IPR001623">
    <property type="entry name" value="DnaJ_domain"/>
</dbReference>
<dbReference type="PANTHER" id="PTHR44029:SF1">
    <property type="entry name" value="DNAJ HOMOLOG SUBFAMILY C MEMBER 21"/>
    <property type="match status" value="1"/>
</dbReference>
<protein>
    <submittedName>
        <fullName evidence="8">Uncharacterized protein</fullName>
    </submittedName>
</protein>
<comment type="caution">
    <text evidence="8">The sequence shown here is derived from an EMBL/GenBank/DDBJ whole genome shotgun (WGS) entry which is preliminary data.</text>
</comment>
<dbReference type="InterPro" id="IPR013087">
    <property type="entry name" value="Znf_C2H2_type"/>
</dbReference>
<evidence type="ECO:0000256" key="2">
    <source>
        <dbReference type="ARBA" id="ARBA00022771"/>
    </source>
</evidence>
<feature type="compositionally biased region" description="Basic and acidic residues" evidence="5">
    <location>
        <begin position="280"/>
        <end position="295"/>
    </location>
</feature>
<name>A0A9P8RNX1_9PEZI</name>
<dbReference type="PROSITE" id="PS00636">
    <property type="entry name" value="DNAJ_1"/>
    <property type="match status" value="1"/>
</dbReference>
<dbReference type="PRINTS" id="PR00625">
    <property type="entry name" value="JDOMAIN"/>
</dbReference>
<dbReference type="AlphaFoldDB" id="A0A9P8RNX1"/>
<dbReference type="InterPro" id="IPR051964">
    <property type="entry name" value="Chaperone_stress_response"/>
</dbReference>
<keyword evidence="9" id="KW-1185">Reference proteome</keyword>
<feature type="compositionally biased region" description="Low complexity" evidence="5">
    <location>
        <begin position="452"/>
        <end position="465"/>
    </location>
</feature>
<evidence type="ECO:0000256" key="1">
    <source>
        <dbReference type="ARBA" id="ARBA00022723"/>
    </source>
</evidence>
<feature type="compositionally biased region" description="Low complexity" evidence="5">
    <location>
        <begin position="265"/>
        <end position="279"/>
    </location>
</feature>
<dbReference type="PROSITE" id="PS50076">
    <property type="entry name" value="DNAJ_2"/>
    <property type="match status" value="1"/>
</dbReference>
<feature type="region of interest" description="Disordered" evidence="5">
    <location>
        <begin position="250"/>
        <end position="307"/>
    </location>
</feature>
<evidence type="ECO:0000259" key="6">
    <source>
        <dbReference type="PROSITE" id="PS50076"/>
    </source>
</evidence>
<dbReference type="InterPro" id="IPR036869">
    <property type="entry name" value="J_dom_sf"/>
</dbReference>
<dbReference type="GO" id="GO:0003676">
    <property type="term" value="F:nucleic acid binding"/>
    <property type="evidence" value="ECO:0007669"/>
    <property type="project" value="InterPro"/>
</dbReference>
<keyword evidence="2 4" id="KW-0863">Zinc-finger</keyword>
<dbReference type="EMBL" id="JAGHQM010000734">
    <property type="protein sequence ID" value="KAH0558802.1"/>
    <property type="molecule type" value="Genomic_DNA"/>
</dbReference>
<feature type="compositionally biased region" description="Polar residues" evidence="5">
    <location>
        <begin position="385"/>
        <end position="400"/>
    </location>
</feature>